<feature type="compositionally biased region" description="Polar residues" evidence="2">
    <location>
        <begin position="73"/>
        <end position="85"/>
    </location>
</feature>
<proteinExistence type="predicted"/>
<feature type="region of interest" description="Disordered" evidence="2">
    <location>
        <begin position="1"/>
        <end position="110"/>
    </location>
</feature>
<dbReference type="PANTHER" id="PTHR31029:SF4">
    <property type="entry name" value="CYCLIN-DEPENDENT KINASE-LIKE PROTEIN"/>
    <property type="match status" value="1"/>
</dbReference>
<keyword evidence="1" id="KW-0175">Coiled coil</keyword>
<accession>A0AAP0WU15</accession>
<protein>
    <submittedName>
        <fullName evidence="3">Uncharacterized protein</fullName>
    </submittedName>
</protein>
<dbReference type="AlphaFoldDB" id="A0AAP0WU15"/>
<dbReference type="InterPro" id="IPR042316">
    <property type="entry name" value="IRKI-like"/>
</dbReference>
<feature type="compositionally biased region" description="Basic and acidic residues" evidence="2">
    <location>
        <begin position="89"/>
        <end position="103"/>
    </location>
</feature>
<evidence type="ECO:0000313" key="4">
    <source>
        <dbReference type="Proteomes" id="UP001415857"/>
    </source>
</evidence>
<comment type="caution">
    <text evidence="3">The sequence shown here is derived from an EMBL/GenBank/DDBJ whole genome shotgun (WGS) entry which is preliminary data.</text>
</comment>
<evidence type="ECO:0000256" key="1">
    <source>
        <dbReference type="SAM" id="Coils"/>
    </source>
</evidence>
<feature type="compositionally biased region" description="Pro residues" evidence="2">
    <location>
        <begin position="24"/>
        <end position="33"/>
    </location>
</feature>
<dbReference type="PANTHER" id="PTHR31029">
    <property type="entry name" value="CYCLIN-DEPENDENT KINASE-LIKE PROTEIN"/>
    <property type="match status" value="1"/>
</dbReference>
<gene>
    <name evidence="3" type="ORF">L1049_006281</name>
</gene>
<evidence type="ECO:0000256" key="2">
    <source>
        <dbReference type="SAM" id="MobiDB-lite"/>
    </source>
</evidence>
<name>A0AAP0WU15_LIQFO</name>
<reference evidence="3 4" key="1">
    <citation type="journal article" date="2024" name="Plant J.">
        <title>Genome sequences and population genomics reveal climatic adaptation and genomic divergence between two closely related sweetgum species.</title>
        <authorList>
            <person name="Xu W.Q."/>
            <person name="Ren C.Q."/>
            <person name="Zhang X.Y."/>
            <person name="Comes H.P."/>
            <person name="Liu X.H."/>
            <person name="Li Y.G."/>
            <person name="Kettle C.J."/>
            <person name="Jalonen R."/>
            <person name="Gaisberger H."/>
            <person name="Ma Y.Z."/>
            <person name="Qiu Y.X."/>
        </authorList>
    </citation>
    <scope>NUCLEOTIDE SEQUENCE [LARGE SCALE GENOMIC DNA]</scope>
    <source>
        <strain evidence="3">Hangzhou</strain>
    </source>
</reference>
<feature type="compositionally biased region" description="Low complexity" evidence="2">
    <location>
        <begin position="10"/>
        <end position="23"/>
    </location>
</feature>
<keyword evidence="4" id="KW-1185">Reference proteome</keyword>
<organism evidence="3 4">
    <name type="scientific">Liquidambar formosana</name>
    <name type="common">Formosan gum</name>
    <dbReference type="NCBI Taxonomy" id="63359"/>
    <lineage>
        <taxon>Eukaryota</taxon>
        <taxon>Viridiplantae</taxon>
        <taxon>Streptophyta</taxon>
        <taxon>Embryophyta</taxon>
        <taxon>Tracheophyta</taxon>
        <taxon>Spermatophyta</taxon>
        <taxon>Magnoliopsida</taxon>
        <taxon>eudicotyledons</taxon>
        <taxon>Gunneridae</taxon>
        <taxon>Pentapetalae</taxon>
        <taxon>Saxifragales</taxon>
        <taxon>Altingiaceae</taxon>
        <taxon>Liquidambar</taxon>
    </lineage>
</organism>
<dbReference type="Proteomes" id="UP001415857">
    <property type="component" value="Unassembled WGS sequence"/>
</dbReference>
<feature type="coiled-coil region" evidence="1">
    <location>
        <begin position="189"/>
        <end position="223"/>
    </location>
</feature>
<sequence>MRQTEDSMAPSSSSSPSSYKASPSPSPPPPPPHHSSHFTPIQEGEREVEEETPSSTSCTDKQRVTPKHYPTPLHQSAGNNNGKSSSTKKRPESKIDAAGDDRTSVSCNKCRPNAREKISVVPLDNAGINKHSSSSMASPNGIFKTIFLSLTRKSPKASDTPSTTAAREEQWKITAAELSHKLIQATRKRDEAVLEASRLKYSMAELEKKLNKLEIYCHDLKSGLEVCSNNSPYRMGQDHRRINHQMNQINIGDNDKVVEHFLVSVSEARSAVRLLSRALTMQLRHMGGKVYERLSVLPPALRN</sequence>
<dbReference type="EMBL" id="JBBPBK010000010">
    <property type="protein sequence ID" value="KAK9276745.1"/>
    <property type="molecule type" value="Genomic_DNA"/>
</dbReference>
<evidence type="ECO:0000313" key="3">
    <source>
        <dbReference type="EMBL" id="KAK9276745.1"/>
    </source>
</evidence>